<dbReference type="Pfam" id="PF00448">
    <property type="entry name" value="SRP54"/>
    <property type="match status" value="1"/>
</dbReference>
<gene>
    <name evidence="11" type="ORF">METZ01_LOCUS280919</name>
</gene>
<dbReference type="GO" id="GO:0005047">
    <property type="term" value="F:signal recognition particle binding"/>
    <property type="evidence" value="ECO:0007669"/>
    <property type="project" value="TreeGrafter"/>
</dbReference>
<dbReference type="SMART" id="SM00963">
    <property type="entry name" value="SRP54_N"/>
    <property type="match status" value="1"/>
</dbReference>
<dbReference type="InterPro" id="IPR027417">
    <property type="entry name" value="P-loop_NTPase"/>
</dbReference>
<keyword evidence="4" id="KW-0963">Cytoplasm</keyword>
<dbReference type="GO" id="GO:0005886">
    <property type="term" value="C:plasma membrane"/>
    <property type="evidence" value="ECO:0007669"/>
    <property type="project" value="UniProtKB-SubCell"/>
</dbReference>
<dbReference type="InterPro" id="IPR036225">
    <property type="entry name" value="SRP/SRP_N"/>
</dbReference>
<organism evidence="11">
    <name type="scientific">marine metagenome</name>
    <dbReference type="NCBI Taxonomy" id="408172"/>
    <lineage>
        <taxon>unclassified sequences</taxon>
        <taxon>metagenomes</taxon>
        <taxon>ecological metagenomes</taxon>
    </lineage>
</organism>
<comment type="similarity">
    <text evidence="2">Belongs to the GTP-binding SRP family.</text>
</comment>
<dbReference type="FunFam" id="3.40.50.300:FF:000053">
    <property type="entry name" value="Signal recognition particle receptor FtsY"/>
    <property type="match status" value="1"/>
</dbReference>
<dbReference type="Gene3D" id="3.40.50.300">
    <property type="entry name" value="P-loop containing nucleotide triphosphate hydrolases"/>
    <property type="match status" value="1"/>
</dbReference>
<dbReference type="NCBIfam" id="TIGR00064">
    <property type="entry name" value="ftsY"/>
    <property type="match status" value="1"/>
</dbReference>
<dbReference type="EMBL" id="UINC01082889">
    <property type="protein sequence ID" value="SVC28065.1"/>
    <property type="molecule type" value="Genomic_DNA"/>
</dbReference>
<evidence type="ECO:0000256" key="4">
    <source>
        <dbReference type="ARBA" id="ARBA00022490"/>
    </source>
</evidence>
<dbReference type="InterPro" id="IPR042101">
    <property type="entry name" value="SRP54_N_sf"/>
</dbReference>
<dbReference type="GO" id="GO:0006614">
    <property type="term" value="P:SRP-dependent cotranslational protein targeting to membrane"/>
    <property type="evidence" value="ECO:0007669"/>
    <property type="project" value="InterPro"/>
</dbReference>
<evidence type="ECO:0000256" key="2">
    <source>
        <dbReference type="ARBA" id="ARBA00008531"/>
    </source>
</evidence>
<comment type="subcellular location">
    <subcellularLocation>
        <location evidence="1">Cell membrane</location>
        <topology evidence="1">Peripheral membrane protein</topology>
        <orientation evidence="1">Cytoplasmic side</orientation>
    </subcellularLocation>
</comment>
<evidence type="ECO:0000256" key="6">
    <source>
        <dbReference type="ARBA" id="ARBA00022801"/>
    </source>
</evidence>
<name>A0A382KX01_9ZZZZ</name>
<dbReference type="SUPFAM" id="SSF52540">
    <property type="entry name" value="P-loop containing nucleoside triphosphate hydrolases"/>
    <property type="match status" value="1"/>
</dbReference>
<dbReference type="HAMAP" id="MF_00920">
    <property type="entry name" value="FtsY"/>
    <property type="match status" value="1"/>
</dbReference>
<sequence>VDKQTLFARLKSGLNRTASNFSNSLTAVFTKRKLDSAALEELEDLLIAADLGPTIAASVSGKLAETRFDKEICGDEIRSALADVVADILLPVAYPLRIDAENRPHVILVVGVNGTGKTTTIGKIAHNLTSDGKSVVLAAADTFRAAAIDQLQIWGERAGATVVQRDLGADPAAVAYEGLQTAQARNADVLLVDTAGRLQNKSNLMDELAKVARVLDKLDEGAPHDCLLVLDATTGQNILQQVEVFSKACKVSGLVMTKLDGTARGGVLVAVAERFGLPVHYIGIGEGIDDLQPFAAEEFARAIAGLNE</sequence>
<feature type="non-terminal residue" evidence="11">
    <location>
        <position position="1"/>
    </location>
</feature>
<dbReference type="AlphaFoldDB" id="A0A382KX01"/>
<keyword evidence="8" id="KW-0472">Membrane</keyword>
<evidence type="ECO:0000256" key="9">
    <source>
        <dbReference type="ARBA" id="ARBA00023170"/>
    </source>
</evidence>
<keyword evidence="6" id="KW-0378">Hydrolase</keyword>
<dbReference type="GO" id="GO:0005525">
    <property type="term" value="F:GTP binding"/>
    <property type="evidence" value="ECO:0007669"/>
    <property type="project" value="UniProtKB-KW"/>
</dbReference>
<reference evidence="11" key="1">
    <citation type="submission" date="2018-05" db="EMBL/GenBank/DDBJ databases">
        <authorList>
            <person name="Lanie J.A."/>
            <person name="Ng W.-L."/>
            <person name="Kazmierczak K.M."/>
            <person name="Andrzejewski T.M."/>
            <person name="Davidsen T.M."/>
            <person name="Wayne K.J."/>
            <person name="Tettelin H."/>
            <person name="Glass J.I."/>
            <person name="Rusch D."/>
            <person name="Podicherti R."/>
            <person name="Tsui H.-C.T."/>
            <person name="Winkler M.E."/>
        </authorList>
    </citation>
    <scope>NUCLEOTIDE SEQUENCE</scope>
</reference>
<dbReference type="PROSITE" id="PS00300">
    <property type="entry name" value="SRP54"/>
    <property type="match status" value="1"/>
</dbReference>
<dbReference type="PANTHER" id="PTHR43134">
    <property type="entry name" value="SIGNAL RECOGNITION PARTICLE RECEPTOR SUBUNIT ALPHA"/>
    <property type="match status" value="1"/>
</dbReference>
<evidence type="ECO:0000256" key="8">
    <source>
        <dbReference type="ARBA" id="ARBA00023136"/>
    </source>
</evidence>
<keyword evidence="3" id="KW-1003">Cell membrane</keyword>
<dbReference type="SMART" id="SM00962">
    <property type="entry name" value="SRP54"/>
    <property type="match status" value="1"/>
</dbReference>
<evidence type="ECO:0000259" key="10">
    <source>
        <dbReference type="PROSITE" id="PS00300"/>
    </source>
</evidence>
<dbReference type="SUPFAM" id="SSF47364">
    <property type="entry name" value="Domain of the SRP/SRP receptor G-proteins"/>
    <property type="match status" value="1"/>
</dbReference>
<dbReference type="PANTHER" id="PTHR43134:SF1">
    <property type="entry name" value="SIGNAL RECOGNITION PARTICLE RECEPTOR SUBUNIT ALPHA"/>
    <property type="match status" value="1"/>
</dbReference>
<evidence type="ECO:0000256" key="7">
    <source>
        <dbReference type="ARBA" id="ARBA00023134"/>
    </source>
</evidence>
<evidence type="ECO:0000313" key="11">
    <source>
        <dbReference type="EMBL" id="SVC28065.1"/>
    </source>
</evidence>
<dbReference type="InterPro" id="IPR000897">
    <property type="entry name" value="SRP54_GTPase_dom"/>
</dbReference>
<dbReference type="GO" id="GO:0005737">
    <property type="term" value="C:cytoplasm"/>
    <property type="evidence" value="ECO:0007669"/>
    <property type="project" value="UniProtKB-ARBA"/>
</dbReference>
<proteinExistence type="inferred from homology"/>
<evidence type="ECO:0000256" key="5">
    <source>
        <dbReference type="ARBA" id="ARBA00022741"/>
    </source>
</evidence>
<dbReference type="InterPro" id="IPR003593">
    <property type="entry name" value="AAA+_ATPase"/>
</dbReference>
<feature type="domain" description="SRP54-type proteins GTP-binding" evidence="10">
    <location>
        <begin position="278"/>
        <end position="291"/>
    </location>
</feature>
<dbReference type="InterPro" id="IPR004390">
    <property type="entry name" value="SR_rcpt_FtsY"/>
</dbReference>
<dbReference type="Gene3D" id="1.20.120.140">
    <property type="entry name" value="Signal recognition particle SRP54, nucleotide-binding domain"/>
    <property type="match status" value="1"/>
</dbReference>
<protein>
    <recommendedName>
        <fullName evidence="10">SRP54-type proteins GTP-binding domain-containing protein</fullName>
    </recommendedName>
</protein>
<dbReference type="GO" id="GO:0003924">
    <property type="term" value="F:GTPase activity"/>
    <property type="evidence" value="ECO:0007669"/>
    <property type="project" value="TreeGrafter"/>
</dbReference>
<evidence type="ECO:0000256" key="1">
    <source>
        <dbReference type="ARBA" id="ARBA00004413"/>
    </source>
</evidence>
<keyword evidence="5" id="KW-0547">Nucleotide-binding</keyword>
<evidence type="ECO:0000256" key="3">
    <source>
        <dbReference type="ARBA" id="ARBA00022475"/>
    </source>
</evidence>
<keyword evidence="9" id="KW-0675">Receptor</keyword>
<keyword evidence="7" id="KW-0342">GTP-binding</keyword>
<dbReference type="InterPro" id="IPR013822">
    <property type="entry name" value="Signal_recog_particl_SRP54_hlx"/>
</dbReference>
<accession>A0A382KX01</accession>
<dbReference type="Pfam" id="PF02881">
    <property type="entry name" value="SRP54_N"/>
    <property type="match status" value="1"/>
</dbReference>
<dbReference type="SMART" id="SM00382">
    <property type="entry name" value="AAA"/>
    <property type="match status" value="1"/>
</dbReference>